<dbReference type="AlphaFoldDB" id="A0A326U8I4"/>
<evidence type="ECO:0000313" key="2">
    <source>
        <dbReference type="Proteomes" id="UP000248806"/>
    </source>
</evidence>
<accession>A0A326U8I4</accession>
<gene>
    <name evidence="1" type="ORF">EI42_02207</name>
</gene>
<dbReference type="RefSeq" id="WP_137686399.1">
    <property type="nucleotide sequence ID" value="NZ_BIFX01000003.1"/>
</dbReference>
<organism evidence="1 2">
    <name type="scientific">Thermosporothrix hazakensis</name>
    <dbReference type="NCBI Taxonomy" id="644383"/>
    <lineage>
        <taxon>Bacteria</taxon>
        <taxon>Bacillati</taxon>
        <taxon>Chloroflexota</taxon>
        <taxon>Ktedonobacteria</taxon>
        <taxon>Ktedonobacterales</taxon>
        <taxon>Thermosporotrichaceae</taxon>
        <taxon>Thermosporothrix</taxon>
    </lineage>
</organism>
<dbReference type="Proteomes" id="UP000248806">
    <property type="component" value="Unassembled WGS sequence"/>
</dbReference>
<sequence>MQLLRSVDRFIQLAYSPSAPLPGVLPPAAQAIIRNAQLTTAEEVDAALQRLREPVECAELLPAAVASLVCGTLVEQGATPECAGEAILRRTQKTLALATSFIQGCMREAAGELPAEVCVTRYREVVSKQLPQEAQAFARQDMFLSAATAILLRSGALRALFQRDDAFLALLKHYPLDEKLYYLERLMSMLDGEEMLVIHPELKRGYRIRIDGIADNFQLHTLLADTLIGDPDEGWLPGTRPDPLAAEACRDGYFPQEDDPEAAHFPLVEGAFNLWNWTALRPDGTLPERPFDASSHWIWNEGTPADIQLFEGIRVILLGPPPYQRTWNAGRFFPLMKGELTVCEVLSSARVEHWLTRMARAPR</sequence>
<keyword evidence="2" id="KW-1185">Reference proteome</keyword>
<name>A0A326U8I4_THEHA</name>
<proteinExistence type="predicted"/>
<protein>
    <submittedName>
        <fullName evidence="1">Uncharacterized protein</fullName>
    </submittedName>
</protein>
<dbReference type="EMBL" id="QKUF01000006">
    <property type="protein sequence ID" value="PZW31110.1"/>
    <property type="molecule type" value="Genomic_DNA"/>
</dbReference>
<reference evidence="1 2" key="1">
    <citation type="submission" date="2018-06" db="EMBL/GenBank/DDBJ databases">
        <title>Genomic Encyclopedia of Archaeal and Bacterial Type Strains, Phase II (KMG-II): from individual species to whole genera.</title>
        <authorList>
            <person name="Goeker M."/>
        </authorList>
    </citation>
    <scope>NUCLEOTIDE SEQUENCE [LARGE SCALE GENOMIC DNA]</scope>
    <source>
        <strain evidence="1 2">ATCC BAA-1881</strain>
    </source>
</reference>
<comment type="caution">
    <text evidence="1">The sequence shown here is derived from an EMBL/GenBank/DDBJ whole genome shotgun (WGS) entry which is preliminary data.</text>
</comment>
<dbReference type="OrthoDB" id="4308386at2"/>
<evidence type="ECO:0000313" key="1">
    <source>
        <dbReference type="EMBL" id="PZW31110.1"/>
    </source>
</evidence>